<dbReference type="Gene3D" id="1.20.1310.10">
    <property type="entry name" value="Cullin Repeats"/>
    <property type="match status" value="1"/>
</dbReference>
<dbReference type="GO" id="GO:0006511">
    <property type="term" value="P:ubiquitin-dependent protein catabolic process"/>
    <property type="evidence" value="ECO:0007669"/>
    <property type="project" value="InterPro"/>
</dbReference>
<dbReference type="GO" id="GO:0031625">
    <property type="term" value="F:ubiquitin protein ligase binding"/>
    <property type="evidence" value="ECO:0007669"/>
    <property type="project" value="InterPro"/>
</dbReference>
<evidence type="ECO:0000313" key="6">
    <source>
        <dbReference type="EMBL" id="KAK1423076.1"/>
    </source>
</evidence>
<protein>
    <recommendedName>
        <fullName evidence="5">Cullin family profile domain-containing protein</fullName>
    </recommendedName>
</protein>
<dbReference type="InterPro" id="IPR016159">
    <property type="entry name" value="Cullin_repeat-like_dom_sf"/>
</dbReference>
<dbReference type="InterPro" id="IPR045093">
    <property type="entry name" value="Cullin"/>
</dbReference>
<dbReference type="InterPro" id="IPR059120">
    <property type="entry name" value="Cullin-like_AB"/>
</dbReference>
<gene>
    <name evidence="6" type="ORF">QVD17_18370</name>
</gene>
<organism evidence="6 7">
    <name type="scientific">Tagetes erecta</name>
    <name type="common">African marigold</name>
    <dbReference type="NCBI Taxonomy" id="13708"/>
    <lineage>
        <taxon>Eukaryota</taxon>
        <taxon>Viridiplantae</taxon>
        <taxon>Streptophyta</taxon>
        <taxon>Embryophyta</taxon>
        <taxon>Tracheophyta</taxon>
        <taxon>Spermatophyta</taxon>
        <taxon>Magnoliopsida</taxon>
        <taxon>eudicotyledons</taxon>
        <taxon>Gunneridae</taxon>
        <taxon>Pentapetalae</taxon>
        <taxon>asterids</taxon>
        <taxon>campanulids</taxon>
        <taxon>Asterales</taxon>
        <taxon>Asteraceae</taxon>
        <taxon>Asteroideae</taxon>
        <taxon>Heliantheae alliance</taxon>
        <taxon>Tageteae</taxon>
        <taxon>Tagetes</taxon>
    </lineage>
</organism>
<evidence type="ECO:0000256" key="3">
    <source>
        <dbReference type="RuleBase" id="RU003829"/>
    </source>
</evidence>
<evidence type="ECO:0000256" key="2">
    <source>
        <dbReference type="PROSITE-ProRule" id="PRU00330"/>
    </source>
</evidence>
<evidence type="ECO:0000256" key="1">
    <source>
        <dbReference type="ARBA" id="ARBA00006019"/>
    </source>
</evidence>
<dbReference type="PANTHER" id="PTHR11932">
    <property type="entry name" value="CULLIN"/>
    <property type="match status" value="1"/>
</dbReference>
<dbReference type="SUPFAM" id="SSF74788">
    <property type="entry name" value="Cullin repeat-like"/>
    <property type="match status" value="1"/>
</dbReference>
<dbReference type="Proteomes" id="UP001229421">
    <property type="component" value="Unassembled WGS sequence"/>
</dbReference>
<evidence type="ECO:0000259" key="5">
    <source>
        <dbReference type="PROSITE" id="PS50069"/>
    </source>
</evidence>
<reference evidence="6" key="1">
    <citation type="journal article" date="2023" name="bioRxiv">
        <title>Improved chromosome-level genome assembly for marigold (Tagetes erecta).</title>
        <authorList>
            <person name="Jiang F."/>
            <person name="Yuan L."/>
            <person name="Wang S."/>
            <person name="Wang H."/>
            <person name="Xu D."/>
            <person name="Wang A."/>
            <person name="Fan W."/>
        </authorList>
    </citation>
    <scope>NUCLEOTIDE SEQUENCE</scope>
    <source>
        <strain evidence="6">WSJ</strain>
        <tissue evidence="6">Leaf</tissue>
    </source>
</reference>
<comment type="similarity">
    <text evidence="1 2 3">Belongs to the cullin family.</text>
</comment>
<dbReference type="InterPro" id="IPR001373">
    <property type="entry name" value="Cullin_N"/>
</dbReference>
<dbReference type="AlphaFoldDB" id="A0AAD8NWA0"/>
<dbReference type="SMART" id="SM00182">
    <property type="entry name" value="CULLIN"/>
    <property type="match status" value="1"/>
</dbReference>
<dbReference type="SUPFAM" id="SSF75632">
    <property type="entry name" value="Cullin homology domain"/>
    <property type="match status" value="2"/>
</dbReference>
<feature type="region of interest" description="Disordered" evidence="4">
    <location>
        <begin position="353"/>
        <end position="378"/>
    </location>
</feature>
<sequence length="378" mass="43895">MYDKNLQNGLNLAFEFFINRNPRSAEFISLFVDDKLRKCRKGVSEEDVESVLDKAMMKVSFLHEKDVFEMYYQIYLTKRLLSRKVVCNEAEIRLALKLESEFGSLISDPARLKDHEEFVQVLFEIKDKYDRIISLASDNDISLQNGLDLAFEFFVNRNSRSAEFITLFIDNKLRKCRKGISDGFYLNHGPDLGDGPSLAVHTLTTGSWPTQRSGTCNLPTELMLLCEKFRLYYLGTHSSQRLSWLTSMGTADLKACFGNSQRHELTVSTYQTCVLMLFNNSNRLMYKEVERAIGIPSLDLKRCLQSMACVKGKNVLEKEPMSKDIGEHDMFLVNEMFASKFFKVKWEPWSHKRRWNPRNTKPDNKPRRTRSPKSRLPL</sequence>
<dbReference type="Pfam" id="PF26557">
    <property type="entry name" value="Cullin_AB"/>
    <property type="match status" value="1"/>
</dbReference>
<dbReference type="InterPro" id="IPR036317">
    <property type="entry name" value="Cullin_homology_sf"/>
</dbReference>
<dbReference type="PROSITE" id="PS50069">
    <property type="entry name" value="CULLIN_2"/>
    <property type="match status" value="1"/>
</dbReference>
<feature type="domain" description="Cullin family profile" evidence="5">
    <location>
        <begin position="23"/>
        <end position="308"/>
    </location>
</feature>
<dbReference type="Gene3D" id="3.30.230.130">
    <property type="entry name" value="Cullin, Chain C, Domain 2"/>
    <property type="match status" value="1"/>
</dbReference>
<accession>A0AAD8NWA0</accession>
<dbReference type="InterPro" id="IPR016158">
    <property type="entry name" value="Cullin_homology"/>
</dbReference>
<keyword evidence="7" id="KW-1185">Reference proteome</keyword>
<evidence type="ECO:0000313" key="7">
    <source>
        <dbReference type="Proteomes" id="UP001229421"/>
    </source>
</evidence>
<proteinExistence type="inferred from homology"/>
<feature type="compositionally biased region" description="Basic residues" evidence="4">
    <location>
        <begin position="367"/>
        <end position="378"/>
    </location>
</feature>
<dbReference type="Pfam" id="PF00888">
    <property type="entry name" value="Cullin"/>
    <property type="match status" value="2"/>
</dbReference>
<comment type="caution">
    <text evidence="6">The sequence shown here is derived from an EMBL/GenBank/DDBJ whole genome shotgun (WGS) entry which is preliminary data.</text>
</comment>
<name>A0AAD8NWA0_TARER</name>
<dbReference type="EMBL" id="JAUHHV010000005">
    <property type="protein sequence ID" value="KAK1423076.1"/>
    <property type="molecule type" value="Genomic_DNA"/>
</dbReference>
<evidence type="ECO:0000256" key="4">
    <source>
        <dbReference type="SAM" id="MobiDB-lite"/>
    </source>
</evidence>